<dbReference type="SMART" id="SM00327">
    <property type="entry name" value="VWA"/>
    <property type="match status" value="1"/>
</dbReference>
<dbReference type="Gene3D" id="3.40.50.410">
    <property type="entry name" value="von Willebrand factor, type A domain"/>
    <property type="match status" value="1"/>
</dbReference>
<name>A0A0K2JG80_SPIKU</name>
<dbReference type="AlphaFoldDB" id="A0A0K2JG80"/>
<evidence type="ECO:0000313" key="2">
    <source>
        <dbReference type="EMBL" id="ALA97438.1"/>
    </source>
</evidence>
<dbReference type="OrthoDB" id="387240at2"/>
<evidence type="ECO:0000259" key="1">
    <source>
        <dbReference type="SMART" id="SM00327"/>
    </source>
</evidence>
<evidence type="ECO:0000313" key="3">
    <source>
        <dbReference type="Proteomes" id="UP000062963"/>
    </source>
</evidence>
<dbReference type="SUPFAM" id="SSF53300">
    <property type="entry name" value="vWA-like"/>
    <property type="match status" value="1"/>
</dbReference>
<dbReference type="Proteomes" id="UP000062963">
    <property type="component" value="Chromosome"/>
</dbReference>
<reference evidence="2 3" key="1">
    <citation type="journal article" date="2015" name="Genome Announc.">
        <title>Complete Genome Sequence of Spiroplasma kunkelii Strain CR2-3x, Causal Agent of Corn Stunt Disease in Zea mays L.</title>
        <authorList>
            <person name="Davis R.E."/>
            <person name="Shao J."/>
            <person name="Dally E.L."/>
            <person name="Zhao Y."/>
            <person name="Gasparich G.E."/>
            <person name="Gaynor B.J."/>
            <person name="Athey J.C."/>
            <person name="Harrison N.A."/>
            <person name="Donofrio N."/>
        </authorList>
    </citation>
    <scope>NUCLEOTIDE SEQUENCE [LARGE SCALE GENOMIC DNA]</scope>
    <source>
        <strain evidence="2 3">CR2-3x</strain>
    </source>
</reference>
<dbReference type="PANTHER" id="PTHR36846">
    <property type="entry name" value="PROTEIN VIAA"/>
    <property type="match status" value="1"/>
</dbReference>
<dbReference type="PATRIC" id="fig|273035.7.peg.641"/>
<dbReference type="PANTHER" id="PTHR36846:SF1">
    <property type="entry name" value="PROTEIN VIAA"/>
    <property type="match status" value="1"/>
</dbReference>
<dbReference type="EMBL" id="CP010899">
    <property type="protein sequence ID" value="ALA97438.1"/>
    <property type="molecule type" value="Genomic_DNA"/>
</dbReference>
<sequence>MNPYLEQKAGVQLASKLTALKNTDLVNPRFALMKTTNRWLSEIFDQAINNFYDHQIENEIIKIKLDSNIEKEIYLFHWIKVNGYDGLKKNYASTQDFLFKVNSPFYDRLNYYRYEFNKKQNNNPNILFRDFIGIWESILIKRINDYRFAKIEELRTKFMQDLYNKVEIYNKANSLLKTVWNFFGKIWNPVELKKGVNMSVIDKFAKFLETNPAIMEIATLLGRFQGESNLIEQRILEEIVINYEWKPIGFLPEEIIGATESKDLEHMFPAELVLLKDPVLKYIFYKKYIEGKLTTFEFLSQDKVPKEQIKLRTIETYVPQEKGPIILSIDTSSSMRGNPEQIAKALALAITKIALAEHRPCYMINFSKSLDVYNLSSLKYSLPKLIEFLSKSFAGDTDIEPVLEHTLTVMNSNEYFNADLLLISDFLTSDLSPDLIRKINLLKQRRNCFHAIVIGTMGAENVETIFNNAWIYDPRDPFASERIIASLTGQIVKKYDKIPNAKAILGQMRTAKEISKNVK</sequence>
<keyword evidence="2" id="KW-0675">Receptor</keyword>
<protein>
    <submittedName>
        <fullName evidence="2">Two-component regulator system yiem receptor component protein</fullName>
    </submittedName>
</protein>
<dbReference type="STRING" id="273035.SKUN_00543"/>
<gene>
    <name evidence="2" type="ORF">SKUN_00543</name>
</gene>
<keyword evidence="3" id="KW-1185">Reference proteome</keyword>
<dbReference type="RefSeq" id="WP_053390721.1">
    <property type="nucleotide sequence ID" value="NZ_CP010899.1"/>
</dbReference>
<accession>A0A0K2JG80</accession>
<feature type="domain" description="VWFA" evidence="1">
    <location>
        <begin position="322"/>
        <end position="493"/>
    </location>
</feature>
<dbReference type="InterPro" id="IPR036465">
    <property type="entry name" value="vWFA_dom_sf"/>
</dbReference>
<dbReference type="GO" id="GO:0005829">
    <property type="term" value="C:cytosol"/>
    <property type="evidence" value="ECO:0007669"/>
    <property type="project" value="TreeGrafter"/>
</dbReference>
<dbReference type="InterPro" id="IPR002035">
    <property type="entry name" value="VWF_A"/>
</dbReference>
<organism evidence="2 3">
    <name type="scientific">Spiroplasma kunkelii CR2-3x</name>
    <dbReference type="NCBI Taxonomy" id="273035"/>
    <lineage>
        <taxon>Bacteria</taxon>
        <taxon>Bacillati</taxon>
        <taxon>Mycoplasmatota</taxon>
        <taxon>Mollicutes</taxon>
        <taxon>Entomoplasmatales</taxon>
        <taxon>Spiroplasmataceae</taxon>
        <taxon>Spiroplasma</taxon>
    </lineage>
</organism>
<dbReference type="KEGG" id="skn:SKUN_00543"/>
<proteinExistence type="predicted"/>